<protein>
    <recommendedName>
        <fullName evidence="1">PRTase-CE domain-containing protein</fullName>
    </recommendedName>
</protein>
<evidence type="ECO:0000313" key="2">
    <source>
        <dbReference type="EMBL" id="AAZ59387.1"/>
    </source>
</evidence>
<name>Q477P6_CUPPJ</name>
<dbReference type="InterPro" id="IPR056920">
    <property type="entry name" value="PRTase-CE"/>
</dbReference>
<dbReference type="HOGENOM" id="CLU_979036_0_0_4"/>
<dbReference type="DNASU" id="3611494"/>
<proteinExistence type="predicted"/>
<reference evidence="2" key="1">
    <citation type="submission" date="2005-08" db="EMBL/GenBank/DDBJ databases">
        <title>Complete sequence of Chromosome1 of Ralstonia eutropha JMP134.</title>
        <authorList>
            <person name="Copeland A."/>
            <person name="Lucas S."/>
            <person name="Lapidus A."/>
            <person name="Barry K."/>
            <person name="Detter J.C."/>
            <person name="Glavina T."/>
            <person name="Hammon N."/>
            <person name="Israni S."/>
            <person name="Pitluck S."/>
            <person name="Goltsman E."/>
            <person name="Martinez M."/>
            <person name="Schmutz J."/>
            <person name="Larimer F."/>
            <person name="Land M."/>
            <person name="Lykidis A."/>
            <person name="Richardson P."/>
        </authorList>
    </citation>
    <scope>NUCLEOTIDE SEQUENCE</scope>
    <source>
        <strain evidence="2">JMP134</strain>
    </source>
</reference>
<gene>
    <name evidence="2" type="ordered locus">Reut_A0005</name>
</gene>
<dbReference type="Pfam" id="PF24390">
    <property type="entry name" value="PRTase-CE"/>
    <property type="match status" value="1"/>
</dbReference>
<dbReference type="AlphaFoldDB" id="Q477P6"/>
<sequence>MSIAAEKISSEALFDLLEIFDNQPWMRDLHAELAELWNACETREEQHLLKFLLKKFFLLDAQKEKLALYGISKKIQEWGLNPASTWIVAAANKDEIDGSSAGLQKLKNKINPIEEWHSRFISNIPSASNKVKSGDTIILFDDFIGTGGKMIKKTAWLKRLVTKFDPRNLKFYYVSFSGMQFGLTSLAAETACTTYAHFIFTKAISEALPEQEALTLISAMKSIEERLAVRHKNKQLNDYSLGYEKSEALYCGQNDNCPNNVFPVFWWPSMKNGNNRKTLLKRAG</sequence>
<feature type="domain" description="PRTase-CE" evidence="1">
    <location>
        <begin position="43"/>
        <end position="282"/>
    </location>
</feature>
<dbReference type="KEGG" id="reu:Reut_A0005"/>
<dbReference type="EMBL" id="CP000090">
    <property type="protein sequence ID" value="AAZ59387.1"/>
    <property type="molecule type" value="Genomic_DNA"/>
</dbReference>
<accession>Q477P6</accession>
<organism evidence="2">
    <name type="scientific">Cupriavidus pinatubonensis (strain JMP 134 / LMG 1197)</name>
    <name type="common">Cupriavidus necator (strain JMP 134)</name>
    <dbReference type="NCBI Taxonomy" id="264198"/>
    <lineage>
        <taxon>Bacteria</taxon>
        <taxon>Pseudomonadati</taxon>
        <taxon>Pseudomonadota</taxon>
        <taxon>Betaproteobacteria</taxon>
        <taxon>Burkholderiales</taxon>
        <taxon>Burkholderiaceae</taxon>
        <taxon>Cupriavidus</taxon>
    </lineage>
</organism>
<evidence type="ECO:0000259" key="1">
    <source>
        <dbReference type="Pfam" id="PF24390"/>
    </source>
</evidence>
<dbReference type="eggNOG" id="ENOG5031YZ3">
    <property type="taxonomic scope" value="Bacteria"/>
</dbReference>